<evidence type="ECO:0000256" key="4">
    <source>
        <dbReference type="SAM" id="MobiDB-lite"/>
    </source>
</evidence>
<dbReference type="SUPFAM" id="SSF53335">
    <property type="entry name" value="S-adenosyl-L-methionine-dependent methyltransferases"/>
    <property type="match status" value="1"/>
</dbReference>
<keyword evidence="1 6" id="KW-0489">Methyltransferase</keyword>
<organism evidence="6 7">
    <name type="scientific">Streptomyces pharetrae CZA14</name>
    <dbReference type="NCBI Taxonomy" id="1144883"/>
    <lineage>
        <taxon>Bacteria</taxon>
        <taxon>Bacillati</taxon>
        <taxon>Actinomycetota</taxon>
        <taxon>Actinomycetes</taxon>
        <taxon>Kitasatosporales</taxon>
        <taxon>Streptomycetaceae</taxon>
        <taxon>Streptomyces</taxon>
    </lineage>
</organism>
<reference evidence="6 7" key="1">
    <citation type="submission" date="2016-12" db="EMBL/GenBank/DDBJ databases">
        <title>Genome Mining:The Detection of Biosynthetic Gene Clusters to Aid in the Expression of Curamycin A produced by Streptomyces sp. strain CZA14.</title>
        <authorList>
            <person name="Durrell K.A."/>
            <person name="Kirby B.M."/>
            <person name="Khan W."/>
            <person name="Mthethwa T."/>
            <person name="Le Roes-Hill M."/>
        </authorList>
    </citation>
    <scope>NUCLEOTIDE SEQUENCE [LARGE SCALE GENOMIC DNA]</scope>
    <source>
        <strain evidence="6 7">CZA14</strain>
    </source>
</reference>
<feature type="region of interest" description="Disordered" evidence="4">
    <location>
        <begin position="186"/>
        <end position="211"/>
    </location>
</feature>
<evidence type="ECO:0000256" key="1">
    <source>
        <dbReference type="ARBA" id="ARBA00022603"/>
    </source>
</evidence>
<evidence type="ECO:0000313" key="6">
    <source>
        <dbReference type="EMBL" id="OSZ57534.1"/>
    </source>
</evidence>
<dbReference type="GO" id="GO:0008168">
    <property type="term" value="F:methyltransferase activity"/>
    <property type="evidence" value="ECO:0007669"/>
    <property type="project" value="UniProtKB-KW"/>
</dbReference>
<gene>
    <name evidence="6" type="ORF">OQI_26705</name>
</gene>
<dbReference type="Pfam" id="PF13649">
    <property type="entry name" value="Methyltransf_25"/>
    <property type="match status" value="1"/>
</dbReference>
<dbReference type="RefSeq" id="WP_086171838.1">
    <property type="nucleotide sequence ID" value="NZ_MRYD01000183.1"/>
</dbReference>
<evidence type="ECO:0000256" key="3">
    <source>
        <dbReference type="ARBA" id="ARBA00022691"/>
    </source>
</evidence>
<sequence length="211" mass="23105">MTHTPAPEQPADFWEGFYRKDDRVWSGRPNPSLVREAGELTPGTALDLGCGEGADAVWLAGQGWRVTAVDIADTALERAARHAADAGVGERIAWERHELGHTFPDGTFDLVSAHYLQSPVDLDLYGILRRAAAAVAPGGTLLITLHGTWPTWMHEPPFDGEFPTLDGLLAELALPDETWTVVTAQADRKPSVSPEGVEGHREDNVWRLQRK</sequence>
<evidence type="ECO:0000313" key="7">
    <source>
        <dbReference type="Proteomes" id="UP000194266"/>
    </source>
</evidence>
<protein>
    <submittedName>
        <fullName evidence="6">SAM-dependent methyltransferase</fullName>
    </submittedName>
</protein>
<dbReference type="Gene3D" id="3.40.50.150">
    <property type="entry name" value="Vaccinia Virus protein VP39"/>
    <property type="match status" value="1"/>
</dbReference>
<dbReference type="EMBL" id="MRYD01000183">
    <property type="protein sequence ID" value="OSZ57534.1"/>
    <property type="molecule type" value="Genomic_DNA"/>
</dbReference>
<dbReference type="PANTHER" id="PTHR43464">
    <property type="entry name" value="METHYLTRANSFERASE"/>
    <property type="match status" value="1"/>
</dbReference>
<dbReference type="InterPro" id="IPR029063">
    <property type="entry name" value="SAM-dependent_MTases_sf"/>
</dbReference>
<keyword evidence="3" id="KW-0949">S-adenosyl-L-methionine</keyword>
<comment type="caution">
    <text evidence="6">The sequence shown here is derived from an EMBL/GenBank/DDBJ whole genome shotgun (WGS) entry which is preliminary data.</text>
</comment>
<evidence type="ECO:0000256" key="2">
    <source>
        <dbReference type="ARBA" id="ARBA00022679"/>
    </source>
</evidence>
<evidence type="ECO:0000259" key="5">
    <source>
        <dbReference type="Pfam" id="PF13649"/>
    </source>
</evidence>
<dbReference type="InterPro" id="IPR041698">
    <property type="entry name" value="Methyltransf_25"/>
</dbReference>
<dbReference type="Proteomes" id="UP000194266">
    <property type="component" value="Unassembled WGS sequence"/>
</dbReference>
<keyword evidence="2" id="KW-0808">Transferase</keyword>
<proteinExistence type="predicted"/>
<keyword evidence="7" id="KW-1185">Reference proteome</keyword>
<feature type="domain" description="Methyltransferase" evidence="5">
    <location>
        <begin position="46"/>
        <end position="139"/>
    </location>
</feature>
<accession>A0ABX3YCH0</accession>
<dbReference type="PANTHER" id="PTHR43464:SF19">
    <property type="entry name" value="UBIQUINONE BIOSYNTHESIS O-METHYLTRANSFERASE, MITOCHONDRIAL"/>
    <property type="match status" value="1"/>
</dbReference>
<dbReference type="CDD" id="cd02440">
    <property type="entry name" value="AdoMet_MTases"/>
    <property type="match status" value="1"/>
</dbReference>
<dbReference type="GO" id="GO:0032259">
    <property type="term" value="P:methylation"/>
    <property type="evidence" value="ECO:0007669"/>
    <property type="project" value="UniProtKB-KW"/>
</dbReference>
<name>A0ABX3YCH0_9ACTN</name>